<dbReference type="InterPro" id="IPR044911">
    <property type="entry name" value="V-type_ATPase_csu/dsu_dom_3"/>
</dbReference>
<dbReference type="EMBL" id="LR590481">
    <property type="protein sequence ID" value="VTQ87170.1"/>
    <property type="molecule type" value="Genomic_DNA"/>
</dbReference>
<gene>
    <name evidence="4" type="primary">ntpC</name>
    <name evidence="4" type="ORF">NCTC503_01041</name>
</gene>
<comment type="similarity">
    <text evidence="1">Belongs to the V-ATPase V0D/AC39 subunit family.</text>
</comment>
<sequence>MDRMDFTQAVSRLRVLEKRLLNKVKIERMIDSSSADEALKVLNETEYSSLMGNVKRAEDYEILLQEELERVYSLISEITPDNSLIEILKIKYDYHNIKVLLKAKALNKEFPELLTTMGTQEIDKLKDAINTGIFKGLSEEIQGVIKEVEDKFKESKDPQVIDIITDKYMYEDMLKRAEILKEEFIIDYVKSNIDLINIRTLIRVKTQEKPLKFLQSVLLEGGMIKLDTLLNVYSDTFENIISKLSSTKYKAVVKEGLEEFLSSGKLTLFEKLFEDYLMNLVKNAKYVHFGPEPLFAYILAKETEIKIIRIIMVAKLNNVQSSVIRERLRDIYV</sequence>
<keyword evidence="3" id="KW-0406">Ion transport</keyword>
<keyword evidence="5" id="KW-1185">Reference proteome</keyword>
<dbReference type="PANTHER" id="PTHR38682:SF1">
    <property type="entry name" value="V-TYPE ATP SYNTHASE SUBUNIT C"/>
    <property type="match status" value="1"/>
</dbReference>
<evidence type="ECO:0000256" key="2">
    <source>
        <dbReference type="ARBA" id="ARBA00022448"/>
    </source>
</evidence>
<proteinExistence type="inferred from homology"/>
<dbReference type="EC" id="3.6.3.14" evidence="4"/>
<dbReference type="GO" id="GO:0046961">
    <property type="term" value="F:proton-transporting ATPase activity, rotational mechanism"/>
    <property type="evidence" value="ECO:0007669"/>
    <property type="project" value="InterPro"/>
</dbReference>
<dbReference type="PANTHER" id="PTHR38682">
    <property type="entry name" value="V-TYPE ATP SYNTHASE SUBUNIT C"/>
    <property type="match status" value="1"/>
</dbReference>
<dbReference type="InterPro" id="IPR035067">
    <property type="entry name" value="V-type_ATPase_csu/dsu"/>
</dbReference>
<evidence type="ECO:0000256" key="3">
    <source>
        <dbReference type="ARBA" id="ARBA00023065"/>
    </source>
</evidence>
<dbReference type="Gene3D" id="1.20.1690.10">
    <property type="entry name" value="V-type ATP synthase subunit C domain"/>
    <property type="match status" value="2"/>
</dbReference>
<dbReference type="OrthoDB" id="1653at2"/>
<dbReference type="GO" id="GO:0016787">
    <property type="term" value="F:hydrolase activity"/>
    <property type="evidence" value="ECO:0007669"/>
    <property type="project" value="UniProtKB-KW"/>
</dbReference>
<dbReference type="InterPro" id="IPR002843">
    <property type="entry name" value="ATPase_V0-cplx_csu/dsu"/>
</dbReference>
<organism evidence="4 5">
    <name type="scientific">Hathewaya histolytica</name>
    <name type="common">Clostridium histolyticum</name>
    <dbReference type="NCBI Taxonomy" id="1498"/>
    <lineage>
        <taxon>Bacteria</taxon>
        <taxon>Bacillati</taxon>
        <taxon>Bacillota</taxon>
        <taxon>Clostridia</taxon>
        <taxon>Eubacteriales</taxon>
        <taxon>Clostridiaceae</taxon>
        <taxon>Hathewaya</taxon>
    </lineage>
</organism>
<evidence type="ECO:0000313" key="4">
    <source>
        <dbReference type="EMBL" id="VTQ87170.1"/>
    </source>
</evidence>
<dbReference type="Proteomes" id="UP000308489">
    <property type="component" value="Chromosome 1"/>
</dbReference>
<dbReference type="KEGG" id="hhw:NCTC503_01041"/>
<name>A0A4U9REK0_HATHI</name>
<evidence type="ECO:0000313" key="5">
    <source>
        <dbReference type="Proteomes" id="UP000308489"/>
    </source>
</evidence>
<dbReference type="InterPro" id="IPR036079">
    <property type="entry name" value="ATPase_csu/dsu_sf"/>
</dbReference>
<evidence type="ECO:0000256" key="1">
    <source>
        <dbReference type="ARBA" id="ARBA00006709"/>
    </source>
</evidence>
<reference evidence="4 5" key="1">
    <citation type="submission" date="2019-05" db="EMBL/GenBank/DDBJ databases">
        <authorList>
            <consortium name="Pathogen Informatics"/>
        </authorList>
    </citation>
    <scope>NUCLEOTIDE SEQUENCE [LARGE SCALE GENOMIC DNA]</scope>
    <source>
        <strain evidence="4 5">NCTC503</strain>
    </source>
</reference>
<dbReference type="Pfam" id="PF01992">
    <property type="entry name" value="vATP-synt_AC39"/>
    <property type="match status" value="1"/>
</dbReference>
<dbReference type="AlphaFoldDB" id="A0A4U9REK0"/>
<keyword evidence="4" id="KW-0378">Hydrolase</keyword>
<dbReference type="Gene3D" id="1.10.132.50">
    <property type="entry name" value="ATP synthase (C/AC39) subunit, domain 3"/>
    <property type="match status" value="1"/>
</dbReference>
<dbReference type="InterPro" id="IPR050873">
    <property type="entry name" value="V-ATPase_V0D/AC39_subunit"/>
</dbReference>
<dbReference type="SUPFAM" id="SSF103486">
    <property type="entry name" value="V-type ATP synthase subunit C"/>
    <property type="match status" value="1"/>
</dbReference>
<dbReference type="RefSeq" id="WP_138209741.1">
    <property type="nucleotide sequence ID" value="NZ_CBCRUQ010000004.1"/>
</dbReference>
<keyword evidence="2" id="KW-0813">Transport</keyword>
<accession>A0A4U9REK0</accession>
<dbReference type="NCBIfam" id="NF002266">
    <property type="entry name" value="PRK01198.1-2"/>
    <property type="match status" value="1"/>
</dbReference>
<protein>
    <submittedName>
        <fullName evidence="4">ATP synthase (C/AC39) subunit</fullName>
        <ecNumber evidence="4">3.6.3.14</ecNumber>
    </submittedName>
</protein>